<evidence type="ECO:0000313" key="3">
    <source>
        <dbReference type="Proteomes" id="UP000002384"/>
    </source>
</evidence>
<proteinExistence type="predicted"/>
<dbReference type="HOGENOM" id="CLU_158023_0_0_3"/>
<organism evidence="2 3">
    <name type="scientific">Gloeothece citriformis (strain PCC 7424)</name>
    <name type="common">Cyanothece sp. (strain PCC 7424)</name>
    <dbReference type="NCBI Taxonomy" id="65393"/>
    <lineage>
        <taxon>Bacteria</taxon>
        <taxon>Bacillati</taxon>
        <taxon>Cyanobacteriota</taxon>
        <taxon>Cyanophyceae</taxon>
        <taxon>Oscillatoriophycideae</taxon>
        <taxon>Chroococcales</taxon>
        <taxon>Aphanothecaceae</taxon>
        <taxon>Gloeothece</taxon>
        <taxon>Gloeothece citriformis</taxon>
    </lineage>
</organism>
<protein>
    <submittedName>
        <fullName evidence="2">Uncharacterized protein</fullName>
    </submittedName>
</protein>
<dbReference type="RefSeq" id="WP_015955937.1">
    <property type="nucleotide sequence ID" value="NC_011729.1"/>
</dbReference>
<name>B7KKL9_GLOC7</name>
<reference evidence="3" key="1">
    <citation type="journal article" date="2011" name="MBio">
        <title>Novel metabolic attributes of the genus Cyanothece, comprising a group of unicellular nitrogen-fixing Cyanobacteria.</title>
        <authorList>
            <person name="Bandyopadhyay A."/>
            <person name="Elvitigala T."/>
            <person name="Welsh E."/>
            <person name="Stockel J."/>
            <person name="Liberton M."/>
            <person name="Min H."/>
            <person name="Sherman L.A."/>
            <person name="Pakrasi H.B."/>
        </authorList>
    </citation>
    <scope>NUCLEOTIDE SEQUENCE [LARGE SCALE GENOMIC DNA]</scope>
    <source>
        <strain evidence="3">PCC 7424</strain>
    </source>
</reference>
<feature type="chain" id="PRO_5002859083" evidence="1">
    <location>
        <begin position="23"/>
        <end position="95"/>
    </location>
</feature>
<dbReference type="AlphaFoldDB" id="B7KKL9"/>
<dbReference type="EMBL" id="CP001291">
    <property type="protein sequence ID" value="ACK72352.1"/>
    <property type="molecule type" value="Genomic_DNA"/>
</dbReference>
<gene>
    <name evidence="2" type="ordered locus">PCC7424_3978</name>
</gene>
<dbReference type="Proteomes" id="UP000002384">
    <property type="component" value="Chromosome"/>
</dbReference>
<dbReference type="KEGG" id="cyc:PCC7424_3978"/>
<feature type="signal peptide" evidence="1">
    <location>
        <begin position="1"/>
        <end position="22"/>
    </location>
</feature>
<evidence type="ECO:0000313" key="2">
    <source>
        <dbReference type="EMBL" id="ACK72352.1"/>
    </source>
</evidence>
<accession>B7KKL9</accession>
<dbReference type="OrthoDB" id="532473at2"/>
<dbReference type="STRING" id="65393.PCC7424_3978"/>
<dbReference type="eggNOG" id="ENOG5032VHA">
    <property type="taxonomic scope" value="Bacteria"/>
</dbReference>
<keyword evidence="3" id="KW-1185">Reference proteome</keyword>
<keyword evidence="1" id="KW-0732">Signal</keyword>
<sequence>MKYFTLLLLLILTLLITPPAQAALCRTLDGNQICIRYIKRSAKYHWEYRASVSINGVVTPIEKYNCRDRIKLTKNGTIIPFKANGAGELICSFFS</sequence>
<evidence type="ECO:0000256" key="1">
    <source>
        <dbReference type="SAM" id="SignalP"/>
    </source>
</evidence>